<gene>
    <name evidence="1" type="ORF">LCGC14_2822370</name>
</gene>
<comment type="caution">
    <text evidence="1">The sequence shown here is derived from an EMBL/GenBank/DDBJ whole genome shotgun (WGS) entry which is preliminary data.</text>
</comment>
<organism evidence="1">
    <name type="scientific">marine sediment metagenome</name>
    <dbReference type="NCBI Taxonomy" id="412755"/>
    <lineage>
        <taxon>unclassified sequences</taxon>
        <taxon>metagenomes</taxon>
        <taxon>ecological metagenomes</taxon>
    </lineage>
</organism>
<proteinExistence type="predicted"/>
<evidence type="ECO:0000313" key="1">
    <source>
        <dbReference type="EMBL" id="KKK80553.1"/>
    </source>
</evidence>
<dbReference type="EMBL" id="LAZR01053529">
    <property type="protein sequence ID" value="KKK80553.1"/>
    <property type="molecule type" value="Genomic_DNA"/>
</dbReference>
<accession>A0A0F8YGF5</accession>
<dbReference type="AlphaFoldDB" id="A0A0F8YGF5"/>
<reference evidence="1" key="1">
    <citation type="journal article" date="2015" name="Nature">
        <title>Complex archaea that bridge the gap between prokaryotes and eukaryotes.</title>
        <authorList>
            <person name="Spang A."/>
            <person name="Saw J.H."/>
            <person name="Jorgensen S.L."/>
            <person name="Zaremba-Niedzwiedzka K."/>
            <person name="Martijn J."/>
            <person name="Lind A.E."/>
            <person name="van Eijk R."/>
            <person name="Schleper C."/>
            <person name="Guy L."/>
            <person name="Ettema T.J."/>
        </authorList>
    </citation>
    <scope>NUCLEOTIDE SEQUENCE</scope>
</reference>
<protein>
    <submittedName>
        <fullName evidence="1">Uncharacterized protein</fullName>
    </submittedName>
</protein>
<sequence length="72" mass="8187">MSREEALRQIFEHQAILEAVMSPLRAVEREEFLVLLEDGSDEGVAAFVEANYTEYLRFLSDLAKKNVAQEGL</sequence>
<name>A0A0F8YGF5_9ZZZZ</name>